<sequence length="316" mass="35640">MSLTSRTNRWASRVIIILQLATWNAVGIVLLHRGIITLRRRILETSYVTETDPSTGLESIGFTEHNGISEYDSFTERQSNNKNAEIDQNKSPPHNKNLSRLDVLEITTTVRGTPNSQLDNLIEKDRRVNDYSENEVIMNKISRVARNKKHILNIKDVLREILEKEDTTSISNPGIMKSISTEKEDEQEEDFVENTTQARVRENASDDKVIHDRFGFLLALNKEKFDDGGMMAIALVVVGGIMLLVAPIVIILRAVEDTRQARKLAALQLSEDLPPTYEQAVLMDEAPRYSTLSLNYDHTPPPSPTLSSNNVYSNVP</sequence>
<feature type="region of interest" description="Disordered" evidence="1">
    <location>
        <begin position="77"/>
        <end position="98"/>
    </location>
</feature>
<dbReference type="AlphaFoldDB" id="A0AAW2H5J3"/>
<feature type="region of interest" description="Disordered" evidence="1">
    <location>
        <begin position="292"/>
        <end position="316"/>
    </location>
</feature>
<evidence type="ECO:0000313" key="3">
    <source>
        <dbReference type="EMBL" id="KAL0134668.1"/>
    </source>
</evidence>
<reference evidence="3 4" key="1">
    <citation type="submission" date="2023-03" db="EMBL/GenBank/DDBJ databases">
        <title>High recombination rates correlate with genetic variation in Cardiocondyla obscurior ants.</title>
        <authorList>
            <person name="Errbii M."/>
        </authorList>
    </citation>
    <scope>NUCLEOTIDE SEQUENCE [LARGE SCALE GENOMIC DNA]</scope>
    <source>
        <strain evidence="3">Alpha-2009</strain>
        <tissue evidence="3">Whole body</tissue>
    </source>
</reference>
<feature type="transmembrane region" description="Helical" evidence="2">
    <location>
        <begin position="12"/>
        <end position="31"/>
    </location>
</feature>
<protein>
    <submittedName>
        <fullName evidence="3">Uncharacterized protein</fullName>
    </submittedName>
</protein>
<dbReference type="EMBL" id="JADYXP020000001">
    <property type="protein sequence ID" value="KAL0134668.1"/>
    <property type="molecule type" value="Genomic_DNA"/>
</dbReference>
<keyword evidence="2" id="KW-1133">Transmembrane helix</keyword>
<evidence type="ECO:0000256" key="1">
    <source>
        <dbReference type="SAM" id="MobiDB-lite"/>
    </source>
</evidence>
<evidence type="ECO:0000313" key="4">
    <source>
        <dbReference type="Proteomes" id="UP001430953"/>
    </source>
</evidence>
<evidence type="ECO:0000256" key="2">
    <source>
        <dbReference type="SAM" id="Phobius"/>
    </source>
</evidence>
<organism evidence="3 4">
    <name type="scientific">Cardiocondyla obscurior</name>
    <dbReference type="NCBI Taxonomy" id="286306"/>
    <lineage>
        <taxon>Eukaryota</taxon>
        <taxon>Metazoa</taxon>
        <taxon>Ecdysozoa</taxon>
        <taxon>Arthropoda</taxon>
        <taxon>Hexapoda</taxon>
        <taxon>Insecta</taxon>
        <taxon>Pterygota</taxon>
        <taxon>Neoptera</taxon>
        <taxon>Endopterygota</taxon>
        <taxon>Hymenoptera</taxon>
        <taxon>Apocrita</taxon>
        <taxon>Aculeata</taxon>
        <taxon>Formicoidea</taxon>
        <taxon>Formicidae</taxon>
        <taxon>Myrmicinae</taxon>
        <taxon>Cardiocondyla</taxon>
    </lineage>
</organism>
<feature type="transmembrane region" description="Helical" evidence="2">
    <location>
        <begin position="232"/>
        <end position="255"/>
    </location>
</feature>
<proteinExistence type="predicted"/>
<keyword evidence="2" id="KW-0812">Transmembrane</keyword>
<accession>A0AAW2H5J3</accession>
<dbReference type="Proteomes" id="UP001430953">
    <property type="component" value="Unassembled WGS sequence"/>
</dbReference>
<keyword evidence="4" id="KW-1185">Reference proteome</keyword>
<keyword evidence="2" id="KW-0472">Membrane</keyword>
<comment type="caution">
    <text evidence="3">The sequence shown here is derived from an EMBL/GenBank/DDBJ whole genome shotgun (WGS) entry which is preliminary data.</text>
</comment>
<feature type="compositionally biased region" description="Polar residues" evidence="1">
    <location>
        <begin position="89"/>
        <end position="98"/>
    </location>
</feature>
<gene>
    <name evidence="3" type="ORF">PUN28_001453</name>
</gene>
<name>A0AAW2H5J3_9HYME</name>